<name>I2GT42_9BACT</name>
<gene>
    <name evidence="1" type="ORF">BN8_06472</name>
</gene>
<dbReference type="AlphaFoldDB" id="I2GT42"/>
<evidence type="ECO:0000313" key="1">
    <source>
        <dbReference type="EMBL" id="CCH57071.1"/>
    </source>
</evidence>
<reference evidence="1 2" key="1">
    <citation type="journal article" date="2012" name="J. Bacteriol.">
        <title>Genome Sequence of the Filamentous Bacterium Fibrisoma limi BUZ 3T.</title>
        <authorList>
            <person name="Filippini M."/>
            <person name="Qi W."/>
            <person name="Jaenicke S."/>
            <person name="Goesmann A."/>
            <person name="Smits T.H."/>
            <person name="Bagheri H.C."/>
        </authorList>
    </citation>
    <scope>NUCLEOTIDE SEQUENCE [LARGE SCALE GENOMIC DNA]</scope>
    <source>
        <strain evidence="2">BUZ 3T</strain>
    </source>
</reference>
<dbReference type="Proteomes" id="UP000009309">
    <property type="component" value="Unassembled WGS sequence"/>
</dbReference>
<organism evidence="1 2">
    <name type="scientific">Fibrisoma limi BUZ 3</name>
    <dbReference type="NCBI Taxonomy" id="1185876"/>
    <lineage>
        <taxon>Bacteria</taxon>
        <taxon>Pseudomonadati</taxon>
        <taxon>Bacteroidota</taxon>
        <taxon>Cytophagia</taxon>
        <taxon>Cytophagales</taxon>
        <taxon>Spirosomataceae</taxon>
        <taxon>Fibrisoma</taxon>
    </lineage>
</organism>
<evidence type="ECO:0000313" key="2">
    <source>
        <dbReference type="Proteomes" id="UP000009309"/>
    </source>
</evidence>
<protein>
    <submittedName>
        <fullName evidence="1">Uncharacterized protein</fullName>
    </submittedName>
</protein>
<accession>I2GT42</accession>
<comment type="caution">
    <text evidence="1">The sequence shown here is derived from an EMBL/GenBank/DDBJ whole genome shotgun (WGS) entry which is preliminary data.</text>
</comment>
<sequence length="63" mass="7069">MKDMELTQAYKHKNKAKATVISVCTFSRLYVLGFIEANRDVFEALIRAATPFGGNCLPARKAY</sequence>
<dbReference type="EMBL" id="CAIT01000010">
    <property type="protein sequence ID" value="CCH57071.1"/>
    <property type="molecule type" value="Genomic_DNA"/>
</dbReference>
<dbReference type="STRING" id="1185876.BN8_06472"/>
<keyword evidence="2" id="KW-1185">Reference proteome</keyword>
<proteinExistence type="predicted"/>